<evidence type="ECO:0000313" key="2">
    <source>
        <dbReference type="Proteomes" id="UP000580861"/>
    </source>
</evidence>
<dbReference type="AlphaFoldDB" id="A0A841AZ95"/>
<dbReference type="RefSeq" id="WP_184893644.1">
    <property type="nucleotide sequence ID" value="NZ_JACHMX010000001.1"/>
</dbReference>
<keyword evidence="2" id="KW-1185">Reference proteome</keyword>
<accession>A0A841AZ95</accession>
<evidence type="ECO:0000313" key="1">
    <source>
        <dbReference type="EMBL" id="MBB5851725.1"/>
    </source>
</evidence>
<dbReference type="Proteomes" id="UP000580861">
    <property type="component" value="Unassembled WGS sequence"/>
</dbReference>
<organism evidence="1 2">
    <name type="scientific">Amycolatopsis umgeniensis</name>
    <dbReference type="NCBI Taxonomy" id="336628"/>
    <lineage>
        <taxon>Bacteria</taxon>
        <taxon>Bacillati</taxon>
        <taxon>Actinomycetota</taxon>
        <taxon>Actinomycetes</taxon>
        <taxon>Pseudonocardiales</taxon>
        <taxon>Pseudonocardiaceae</taxon>
        <taxon>Amycolatopsis</taxon>
    </lineage>
</organism>
<dbReference type="EMBL" id="JACHMX010000001">
    <property type="protein sequence ID" value="MBB5851725.1"/>
    <property type="molecule type" value="Genomic_DNA"/>
</dbReference>
<sequence>MLLALVKSEVSRELAADWAMVRIREGAPEYADDTLVWTALDRLGGADLKTATGSYLHGQADFDSWLREMGS</sequence>
<proteinExistence type="predicted"/>
<reference evidence="1 2" key="1">
    <citation type="submission" date="2020-08" db="EMBL/GenBank/DDBJ databases">
        <title>Sequencing the genomes of 1000 actinobacteria strains.</title>
        <authorList>
            <person name="Klenk H.-P."/>
        </authorList>
    </citation>
    <scope>NUCLEOTIDE SEQUENCE [LARGE SCALE GENOMIC DNA]</scope>
    <source>
        <strain evidence="1 2">DSM 45272</strain>
    </source>
</reference>
<comment type="caution">
    <text evidence="1">The sequence shown here is derived from an EMBL/GenBank/DDBJ whole genome shotgun (WGS) entry which is preliminary data.</text>
</comment>
<name>A0A841AZ95_9PSEU</name>
<protein>
    <submittedName>
        <fullName evidence="1">Uncharacterized protein</fullName>
    </submittedName>
</protein>
<gene>
    <name evidence="1" type="ORF">HDA45_001812</name>
</gene>